<evidence type="ECO:0000313" key="8">
    <source>
        <dbReference type="Proteomes" id="UP001172457"/>
    </source>
</evidence>
<organism evidence="7 8">
    <name type="scientific">Centaurea solstitialis</name>
    <name type="common">yellow star-thistle</name>
    <dbReference type="NCBI Taxonomy" id="347529"/>
    <lineage>
        <taxon>Eukaryota</taxon>
        <taxon>Viridiplantae</taxon>
        <taxon>Streptophyta</taxon>
        <taxon>Embryophyta</taxon>
        <taxon>Tracheophyta</taxon>
        <taxon>Spermatophyta</taxon>
        <taxon>Magnoliopsida</taxon>
        <taxon>eudicotyledons</taxon>
        <taxon>Gunneridae</taxon>
        <taxon>Pentapetalae</taxon>
        <taxon>asterids</taxon>
        <taxon>campanulids</taxon>
        <taxon>Asterales</taxon>
        <taxon>Asteraceae</taxon>
        <taxon>Carduoideae</taxon>
        <taxon>Cardueae</taxon>
        <taxon>Centaureinae</taxon>
        <taxon>Centaurea</taxon>
    </lineage>
</organism>
<evidence type="ECO:0000256" key="3">
    <source>
        <dbReference type="ARBA" id="ARBA00022917"/>
    </source>
</evidence>
<dbReference type="Pfam" id="PF05470">
    <property type="entry name" value="eIF-3c_N"/>
    <property type="match status" value="1"/>
</dbReference>
<dbReference type="EMBL" id="JARYMX010000005">
    <property type="protein sequence ID" value="KAJ9548786.1"/>
    <property type="molecule type" value="Genomic_DNA"/>
</dbReference>
<evidence type="ECO:0000313" key="7">
    <source>
        <dbReference type="EMBL" id="KAJ9548786.1"/>
    </source>
</evidence>
<evidence type="ECO:0000256" key="4">
    <source>
        <dbReference type="SAM" id="Coils"/>
    </source>
</evidence>
<dbReference type="GO" id="GO:0005852">
    <property type="term" value="C:eukaryotic translation initiation factor 3 complex"/>
    <property type="evidence" value="ECO:0007669"/>
    <property type="project" value="InterPro"/>
</dbReference>
<gene>
    <name evidence="7" type="ORF">OSB04_021329</name>
</gene>
<keyword evidence="4" id="KW-0175">Coiled coil</keyword>
<sequence length="364" mass="41627">MASKFWSNQGDSDTEDEVTDSEQEDVNEGQENAISAPSANKYLDNSDSDGGDMHKRVIKSAKDKRFEELSATIDQMKNAMKINDWVSLQESFDKINTQLEKVMRVTESDRVPNNYVKALVMLEDFLNQAMANKEAKKKMSCSNAKALNSMKQKLKKNNKQYEELINKCRERDCCCQRKYMKYMMLQRSNQTKQRVEKESETKAVEETRGPTAFVISPEVVPRKPTFPESSRALMDMWEGEGTARTRRLPKSLHEKTSEQVPNMAANSHDDARRKVISKTLRRLLEVSKRQTFTGPPENLWEMFELSTYQTHCTVSKMTINDELHASWDQPTQCIGRTQQAAGFGIPVHLETDGSCGEQRAGNRV</sequence>
<dbReference type="GO" id="GO:0003723">
    <property type="term" value="F:RNA binding"/>
    <property type="evidence" value="ECO:0007669"/>
    <property type="project" value="InterPro"/>
</dbReference>
<feature type="coiled-coil region" evidence="4">
    <location>
        <begin position="144"/>
        <end position="171"/>
    </location>
</feature>
<dbReference type="InterPro" id="IPR027516">
    <property type="entry name" value="EIF3C"/>
</dbReference>
<name>A0AA38T5C2_9ASTR</name>
<accession>A0AA38T5C2</accession>
<dbReference type="InterPro" id="IPR008905">
    <property type="entry name" value="EIF3C_N_dom"/>
</dbReference>
<feature type="region of interest" description="Disordered" evidence="5">
    <location>
        <begin position="1"/>
        <end position="54"/>
    </location>
</feature>
<evidence type="ECO:0000256" key="2">
    <source>
        <dbReference type="ARBA" id="ARBA00022540"/>
    </source>
</evidence>
<comment type="caution">
    <text evidence="7">The sequence shown here is derived from an EMBL/GenBank/DDBJ whole genome shotgun (WGS) entry which is preliminary data.</text>
</comment>
<dbReference type="PANTHER" id="PTHR13937">
    <property type="entry name" value="EUKARYOTIC TRANSLATION INITATION FACTOR 3, SUBUNIT 8 EIF3S8 -RELATED"/>
    <property type="match status" value="1"/>
</dbReference>
<keyword evidence="2" id="KW-0396">Initiation factor</keyword>
<keyword evidence="3" id="KW-0648">Protein biosynthesis</keyword>
<reference evidence="7" key="1">
    <citation type="submission" date="2023-03" db="EMBL/GenBank/DDBJ databases">
        <title>Chromosome-scale reference genome and RAD-based genetic map of yellow starthistle (Centaurea solstitialis) reveal putative structural variation and QTLs associated with invader traits.</title>
        <authorList>
            <person name="Reatini B."/>
            <person name="Cang F.A."/>
            <person name="Jiang Q."/>
            <person name="Mckibben M.T.W."/>
            <person name="Barker M.S."/>
            <person name="Rieseberg L.H."/>
            <person name="Dlugosch K.M."/>
        </authorList>
    </citation>
    <scope>NUCLEOTIDE SEQUENCE</scope>
    <source>
        <strain evidence="7">CAN-66</strain>
        <tissue evidence="7">Leaf</tissue>
    </source>
</reference>
<dbReference type="AlphaFoldDB" id="A0AA38T5C2"/>
<keyword evidence="8" id="KW-1185">Reference proteome</keyword>
<feature type="compositionally biased region" description="Polar residues" evidence="5">
    <location>
        <begin position="1"/>
        <end position="10"/>
    </location>
</feature>
<protein>
    <recommendedName>
        <fullName evidence="6">Eukaryotic translation initiation factor 3 subunit C N-terminal domain-containing protein</fullName>
    </recommendedName>
</protein>
<feature type="domain" description="Eukaryotic translation initiation factor 3 subunit C N-terminal" evidence="6">
    <location>
        <begin position="46"/>
        <end position="172"/>
    </location>
</feature>
<evidence type="ECO:0000256" key="1">
    <source>
        <dbReference type="ARBA" id="ARBA00022490"/>
    </source>
</evidence>
<feature type="compositionally biased region" description="Polar residues" evidence="5">
    <location>
        <begin position="29"/>
        <end position="38"/>
    </location>
</feature>
<evidence type="ECO:0000259" key="6">
    <source>
        <dbReference type="Pfam" id="PF05470"/>
    </source>
</evidence>
<dbReference type="PANTHER" id="PTHR13937:SF0">
    <property type="entry name" value="EUKARYOTIC TRANSLATION INITIATION FACTOR 3 SUBUNIT C-RELATED"/>
    <property type="match status" value="1"/>
</dbReference>
<proteinExistence type="predicted"/>
<evidence type="ECO:0000256" key="5">
    <source>
        <dbReference type="SAM" id="MobiDB-lite"/>
    </source>
</evidence>
<keyword evidence="1" id="KW-0963">Cytoplasm</keyword>
<dbReference type="GO" id="GO:0003743">
    <property type="term" value="F:translation initiation factor activity"/>
    <property type="evidence" value="ECO:0007669"/>
    <property type="project" value="UniProtKB-KW"/>
</dbReference>
<dbReference type="Proteomes" id="UP001172457">
    <property type="component" value="Chromosome 5"/>
</dbReference>
<feature type="compositionally biased region" description="Acidic residues" evidence="5">
    <location>
        <begin position="12"/>
        <end position="28"/>
    </location>
</feature>
<dbReference type="GO" id="GO:0031369">
    <property type="term" value="F:translation initiation factor binding"/>
    <property type="evidence" value="ECO:0007669"/>
    <property type="project" value="InterPro"/>
</dbReference>